<organism evidence="1 2">
    <name type="scientific">Fimbriimonas ginsengisoli</name>
    <dbReference type="NCBI Taxonomy" id="1005039"/>
    <lineage>
        <taxon>Bacteria</taxon>
        <taxon>Bacillati</taxon>
        <taxon>Armatimonadota</taxon>
        <taxon>Fimbriimonadia</taxon>
        <taxon>Fimbriimonadales</taxon>
        <taxon>Fimbriimonadaceae</taxon>
        <taxon>Fimbriimonas</taxon>
    </lineage>
</organism>
<dbReference type="AlphaFoldDB" id="A0A931LW60"/>
<evidence type="ECO:0008006" key="3">
    <source>
        <dbReference type="Google" id="ProtNLM"/>
    </source>
</evidence>
<sequence>MARRSRGCQDHKGWEEEMTLLATMILIGASTPPKELKLEITGAALFKNGYAVVQREAAIPSSGEFVVKLLPQATYGTLWITTTAGTTVSDIATRNELRTTQGSLTTVASLLGENVGKTFTLELRDSGKVTGKLVSQSSEMVVVSDGKESHVVPLAEIRRVSTQEQLKTTWSGATADRVLQLRVDAGPGARVRITGLEAGLTWAPAYSLDIAKPDKAGLLAKATVVNELEDIADRELRLVTGYPNAAFSGSIDPLVSTSSVFQTAASGGQGGFGGAGGRGVTANQAVRFDANDQSLAFQPPAPASAEGASAEDLFLFPLAHVSLKKSDRGYFSLLQATIPYEHLYTWDAPESRVGNALGDPQQTSDQAGDVVWHSVRITNKANQPLTTGPAMVMDGEVMLGQSTLTYTPVGGRSIVQITRAVDVAVRGREEEVARERGALRLEYRGTVFDKLTIKGRLEIQSHKKGSVKMRVTKNLTGQDTTADHEGAVTKTAKNLADVNSQAHIEWNVDIKPGQTLELTYEYRVYLRV</sequence>
<dbReference type="PANTHER" id="PTHR38075:SF1">
    <property type="entry name" value="DUF4139 DOMAIN-CONTAINING PROTEIN"/>
    <property type="match status" value="1"/>
</dbReference>
<dbReference type="Proteomes" id="UP000727962">
    <property type="component" value="Unassembled WGS sequence"/>
</dbReference>
<accession>A0A931LW60</accession>
<reference evidence="1" key="1">
    <citation type="submission" date="2020-07" db="EMBL/GenBank/DDBJ databases">
        <title>Huge and variable diversity of episymbiotic CPR bacteria and DPANN archaea in groundwater ecosystems.</title>
        <authorList>
            <person name="He C.Y."/>
            <person name="Keren R."/>
            <person name="Whittaker M."/>
            <person name="Farag I.F."/>
            <person name="Doudna J."/>
            <person name="Cate J.H.D."/>
            <person name="Banfield J.F."/>
        </authorList>
    </citation>
    <scope>NUCLEOTIDE SEQUENCE</scope>
    <source>
        <strain evidence="1">NC_groundwater_17_Pr7_B-0.1um_64_12</strain>
    </source>
</reference>
<evidence type="ECO:0000313" key="1">
    <source>
        <dbReference type="EMBL" id="MBI1757308.1"/>
    </source>
</evidence>
<name>A0A931LW60_FIMGI</name>
<comment type="caution">
    <text evidence="1">The sequence shown here is derived from an EMBL/GenBank/DDBJ whole genome shotgun (WGS) entry which is preliminary data.</text>
</comment>
<gene>
    <name evidence="1" type="ORF">HYR64_09410</name>
</gene>
<dbReference type="EMBL" id="JACOSL010000059">
    <property type="protein sequence ID" value="MBI1757308.1"/>
    <property type="molecule type" value="Genomic_DNA"/>
</dbReference>
<proteinExistence type="predicted"/>
<evidence type="ECO:0000313" key="2">
    <source>
        <dbReference type="Proteomes" id="UP000727962"/>
    </source>
</evidence>
<dbReference type="PANTHER" id="PTHR38075">
    <property type="entry name" value="DUF4139 DOMAIN-CONTAINING PROTEIN"/>
    <property type="match status" value="1"/>
</dbReference>
<protein>
    <recommendedName>
        <fullName evidence="3">DUF4139 domain-containing protein</fullName>
    </recommendedName>
</protein>